<sequence>MKKLFYSYIILMVCAVAVYAQVPAPAPAQSEPIALMNGTAHLGNGEVIENSIITFREGKIETVAPAANVRVDLTEYRQIDAEGKHIYPGLINAMTNLGLEEIAAVRATLDYSETGSFKPHVRTAIAYNTDSELIPTMKFTGIQIAQIAPRGGRIEGTSSVMQLDAWNWEDALYKEDDGVHMNWPNRSFGPRWWLGETKRRENKKYDEQVEELVKFIEDTKAYMESPTPAKNLKLEAMVPVLTGEKQLYLFANRPKQILEAIQTLKRLEIPKLVLTGAEDVWYVKDLLKAHNVPVLLENVHRVPNRPEEDIDLPYKLPRLLHEEGILVGLTYSSGMLANSRNLPFFAGTVAAHGLDKEEALKLITSNTAKILGIDDRTGTLEEGKDANIVVSDGDLLDMGSNQIAYSFIQGREVELEALQQRLYEKFKAKYED</sequence>
<dbReference type="GO" id="GO:0016810">
    <property type="term" value="F:hydrolase activity, acting on carbon-nitrogen (but not peptide) bonds"/>
    <property type="evidence" value="ECO:0007669"/>
    <property type="project" value="InterPro"/>
</dbReference>
<name>A0A3D9L185_MARFU</name>
<keyword evidence="4" id="KW-1185">Reference proteome</keyword>
<feature type="signal peptide" evidence="1">
    <location>
        <begin position="1"/>
        <end position="20"/>
    </location>
</feature>
<reference evidence="3 4" key="1">
    <citation type="submission" date="2018-07" db="EMBL/GenBank/DDBJ databases">
        <title>Genomic Encyclopedia of Type Strains, Phase IV (KMG-IV): sequencing the most valuable type-strain genomes for metagenomic binning, comparative biology and taxonomic classification.</title>
        <authorList>
            <person name="Goeker M."/>
        </authorList>
    </citation>
    <scope>NUCLEOTIDE SEQUENCE [LARGE SCALE GENOMIC DNA]</scope>
    <source>
        <strain evidence="3 4">DSM 4134</strain>
    </source>
</reference>
<keyword evidence="1" id="KW-0732">Signal</keyword>
<evidence type="ECO:0000313" key="4">
    <source>
        <dbReference type="Proteomes" id="UP000256779"/>
    </source>
</evidence>
<dbReference type="Pfam" id="PF01979">
    <property type="entry name" value="Amidohydro_1"/>
    <property type="match status" value="1"/>
</dbReference>
<protein>
    <submittedName>
        <fullName evidence="3">Imidazolonepropionase-like amidohydrolase</fullName>
    </submittedName>
</protein>
<dbReference type="PANTHER" id="PTHR43135">
    <property type="entry name" value="ALPHA-D-RIBOSE 1-METHYLPHOSPHONATE 5-TRIPHOSPHATE DIPHOSPHATASE"/>
    <property type="match status" value="1"/>
</dbReference>
<dbReference type="OrthoDB" id="783596at2"/>
<keyword evidence="3" id="KW-0378">Hydrolase</keyword>
<dbReference type="SUPFAM" id="SSF51556">
    <property type="entry name" value="Metallo-dependent hydrolases"/>
    <property type="match status" value="1"/>
</dbReference>
<dbReference type="Gene3D" id="3.20.20.140">
    <property type="entry name" value="Metal-dependent hydrolases"/>
    <property type="match status" value="1"/>
</dbReference>
<dbReference type="EMBL" id="QREG01000017">
    <property type="protein sequence ID" value="RED95635.1"/>
    <property type="molecule type" value="Genomic_DNA"/>
</dbReference>
<feature type="domain" description="Amidohydrolase-related" evidence="2">
    <location>
        <begin position="316"/>
        <end position="395"/>
    </location>
</feature>
<evidence type="ECO:0000313" key="3">
    <source>
        <dbReference type="EMBL" id="RED95635.1"/>
    </source>
</evidence>
<dbReference type="SUPFAM" id="SSF51338">
    <property type="entry name" value="Composite domain of metallo-dependent hydrolases"/>
    <property type="match status" value="1"/>
</dbReference>
<comment type="caution">
    <text evidence="3">The sequence shown here is derived from an EMBL/GenBank/DDBJ whole genome shotgun (WGS) entry which is preliminary data.</text>
</comment>
<dbReference type="RefSeq" id="WP_115869271.1">
    <property type="nucleotide sequence ID" value="NZ_QREG01000017.1"/>
</dbReference>
<gene>
    <name evidence="3" type="ORF">C7460_11785</name>
</gene>
<proteinExistence type="predicted"/>
<evidence type="ECO:0000256" key="1">
    <source>
        <dbReference type="SAM" id="SignalP"/>
    </source>
</evidence>
<accession>A0A3D9L185</accession>
<evidence type="ECO:0000259" key="2">
    <source>
        <dbReference type="Pfam" id="PF01979"/>
    </source>
</evidence>
<feature type="chain" id="PRO_5017540253" evidence="1">
    <location>
        <begin position="21"/>
        <end position="432"/>
    </location>
</feature>
<dbReference type="AlphaFoldDB" id="A0A3D9L185"/>
<dbReference type="InterPro" id="IPR051781">
    <property type="entry name" value="Metallo-dep_Hydrolase"/>
</dbReference>
<dbReference type="InterPro" id="IPR011059">
    <property type="entry name" value="Metal-dep_hydrolase_composite"/>
</dbReference>
<dbReference type="PANTHER" id="PTHR43135:SF3">
    <property type="entry name" value="ALPHA-D-RIBOSE 1-METHYLPHOSPHONATE 5-TRIPHOSPHATE DIPHOSPHATASE"/>
    <property type="match status" value="1"/>
</dbReference>
<organism evidence="3 4">
    <name type="scientific">Marinoscillum furvescens DSM 4134</name>
    <dbReference type="NCBI Taxonomy" id="1122208"/>
    <lineage>
        <taxon>Bacteria</taxon>
        <taxon>Pseudomonadati</taxon>
        <taxon>Bacteroidota</taxon>
        <taxon>Cytophagia</taxon>
        <taxon>Cytophagales</taxon>
        <taxon>Reichenbachiellaceae</taxon>
        <taxon>Marinoscillum</taxon>
    </lineage>
</organism>
<dbReference type="InterPro" id="IPR032466">
    <property type="entry name" value="Metal_Hydrolase"/>
</dbReference>
<dbReference type="InterPro" id="IPR006680">
    <property type="entry name" value="Amidohydro-rel"/>
</dbReference>
<dbReference type="Proteomes" id="UP000256779">
    <property type="component" value="Unassembled WGS sequence"/>
</dbReference>